<keyword evidence="3" id="KW-1185">Reference proteome</keyword>
<gene>
    <name evidence="2" type="ORF">Fcan01_16996</name>
</gene>
<dbReference type="EMBL" id="LNIX01000012">
    <property type="protein sequence ID" value="OXA48045.1"/>
    <property type="molecule type" value="Genomic_DNA"/>
</dbReference>
<sequence>MNSLREFAENVALKQRTRILSDLVIILVSNSHRIRQAEGENIYSEQVFEEDLEEIQVGSNTIEVSSAETISSESEDAVAAHPRTPNYPDEGTVDEEVQKSLKKVADRVGKRMRNRYELLHVHRIQDEIAKTYRRNLYTILYRFSVESADISLRYLLEFISKVGNSRRIRYRYQSDSILASGGTNKDYSKLKLPPVAGYLKEYGKLRPGTEDRYTGCICPPTLNTKGSVYMFCGHEMSPKAGGTCIPEAAYRCVNGQSEAIMELDCGLESVGANYKNILPKQHKL</sequence>
<evidence type="ECO:0000313" key="3">
    <source>
        <dbReference type="Proteomes" id="UP000198287"/>
    </source>
</evidence>
<evidence type="ECO:0000313" key="2">
    <source>
        <dbReference type="EMBL" id="OXA48045.1"/>
    </source>
</evidence>
<dbReference type="Proteomes" id="UP000198287">
    <property type="component" value="Unassembled WGS sequence"/>
</dbReference>
<organism evidence="2 3">
    <name type="scientific">Folsomia candida</name>
    <name type="common">Springtail</name>
    <dbReference type="NCBI Taxonomy" id="158441"/>
    <lineage>
        <taxon>Eukaryota</taxon>
        <taxon>Metazoa</taxon>
        <taxon>Ecdysozoa</taxon>
        <taxon>Arthropoda</taxon>
        <taxon>Hexapoda</taxon>
        <taxon>Collembola</taxon>
        <taxon>Entomobryomorpha</taxon>
        <taxon>Isotomoidea</taxon>
        <taxon>Isotomidae</taxon>
        <taxon>Proisotominae</taxon>
        <taxon>Folsomia</taxon>
    </lineage>
</organism>
<name>A0A226DR92_FOLCA</name>
<protein>
    <submittedName>
        <fullName evidence="2">Uncharacterized protein</fullName>
    </submittedName>
</protein>
<reference evidence="2 3" key="1">
    <citation type="submission" date="2015-12" db="EMBL/GenBank/DDBJ databases">
        <title>The genome of Folsomia candida.</title>
        <authorList>
            <person name="Faddeeva A."/>
            <person name="Derks M.F."/>
            <person name="Anvar Y."/>
            <person name="Smit S."/>
            <person name="Van Straalen N."/>
            <person name="Roelofs D."/>
        </authorList>
    </citation>
    <scope>NUCLEOTIDE SEQUENCE [LARGE SCALE GENOMIC DNA]</scope>
    <source>
        <strain evidence="2 3">VU population</strain>
        <tissue evidence="2">Whole body</tissue>
    </source>
</reference>
<proteinExistence type="predicted"/>
<comment type="caution">
    <text evidence="2">The sequence shown here is derived from an EMBL/GenBank/DDBJ whole genome shotgun (WGS) entry which is preliminary data.</text>
</comment>
<feature type="region of interest" description="Disordered" evidence="1">
    <location>
        <begin position="73"/>
        <end position="95"/>
    </location>
</feature>
<accession>A0A226DR92</accession>
<dbReference type="AlphaFoldDB" id="A0A226DR92"/>
<evidence type="ECO:0000256" key="1">
    <source>
        <dbReference type="SAM" id="MobiDB-lite"/>
    </source>
</evidence>